<dbReference type="Gene3D" id="1.20.1270.60">
    <property type="entry name" value="Arfaptin homology (AH) domain/BAR domain"/>
    <property type="match status" value="1"/>
</dbReference>
<dbReference type="Proteomes" id="UP000001568">
    <property type="component" value="Chromosome 13"/>
</dbReference>
<dbReference type="PROSITE" id="PS50088">
    <property type="entry name" value="ANK_REPEAT"/>
    <property type="match status" value="1"/>
</dbReference>
<evidence type="ECO:0000256" key="1">
    <source>
        <dbReference type="ARBA" id="ARBA00022723"/>
    </source>
</evidence>
<keyword evidence="1" id="KW-0479">Metal-binding</keyword>
<keyword evidence="11" id="KW-1185">Reference proteome</keyword>
<dbReference type="Proteomes" id="UP000001568">
    <property type="component" value="Chromosome 21"/>
</dbReference>
<dbReference type="HOGENOM" id="CLU_016029_1_0_1"/>
<dbReference type="Pfam" id="PF00169">
    <property type="entry name" value="PH"/>
    <property type="match status" value="1"/>
</dbReference>
<dbReference type="Gene3D" id="2.30.29.30">
    <property type="entry name" value="Pleckstrin-homology domain (PH domain)/Phosphotyrosine-binding domain (PTB)"/>
    <property type="match status" value="1"/>
</dbReference>
<accession>A4S6V5</accession>
<sequence>MREAMEALSSERERLANFTRNALASENVRRATEKDVGELRERRKAVDAAKKEYDGVRQRYMKTTGGEEELRAAKLSFERARRDLLVALQRVNVAKHTRTKRCAVDLIDAQLDYFRRGVEILTRLSPTLDILRKDVAAAEAEGADLEAALNEEMEKLMARCDDEAQSTSDALSMVSDRAREMSAQMASSAAGYGSSQNEALMQGYLLKRSSGKIQDWKRRFFVLDARGSLTYTKSLSSNPRKALGGKLLSLGSMRNKSSNAPSTQTTGGGEVRETVSLLTATIKPDLDDDSNARFAFRIVSPEKTYYLRCESNAERSKWMEAITTAIASLLNSSVNETILAEHEASVNKYGSKHSRTMSSISSVSAYDGPPPLTVLGAVPGNGFCADCDMPEPDWASLNLGIMLCLQCSGVHRQLGVQVSKVRSATLDVRAWEPSVLEFFSRWGNAQSNARWEYEKAEVEAKKPNKNSSLESRKAFILSKYVAKAFCRREAQPTESQLLTAINSNSLPAVMDLLLKGPHIKMHWVMLTAACDCGDASIAILEALLHHNVDVNARENPYTEDTALHYAARRGRDAFAKVLLRRGADPRVLNGRGQTAFDVAVDVHGAIRDEDLLIMLSAAQDDD</sequence>
<evidence type="ECO:0000256" key="5">
    <source>
        <dbReference type="PROSITE-ProRule" id="PRU00288"/>
    </source>
</evidence>
<organism evidence="9 11">
    <name type="scientific">Ostreococcus lucimarinus (strain CCE9901)</name>
    <dbReference type="NCBI Taxonomy" id="436017"/>
    <lineage>
        <taxon>Eukaryota</taxon>
        <taxon>Viridiplantae</taxon>
        <taxon>Chlorophyta</taxon>
        <taxon>Mamiellophyceae</taxon>
        <taxon>Mamiellales</taxon>
        <taxon>Bathycoccaceae</taxon>
        <taxon>Ostreococcus</taxon>
    </lineage>
</organism>
<dbReference type="OMA" id="KEHPDSC"/>
<evidence type="ECO:0000256" key="4">
    <source>
        <dbReference type="PROSITE-ProRule" id="PRU00023"/>
    </source>
</evidence>
<dbReference type="SUPFAM" id="SSF48403">
    <property type="entry name" value="Ankyrin repeat"/>
    <property type="match status" value="1"/>
</dbReference>
<dbReference type="SMART" id="SM00248">
    <property type="entry name" value="ANK"/>
    <property type="match status" value="2"/>
</dbReference>
<evidence type="ECO:0000256" key="6">
    <source>
        <dbReference type="SAM" id="Coils"/>
    </source>
</evidence>
<dbReference type="EMBL" id="CP000593">
    <property type="protein sequence ID" value="ABO99302.1"/>
    <property type="molecule type" value="Genomic_DNA"/>
</dbReference>
<dbReference type="SUPFAM" id="SSF57863">
    <property type="entry name" value="ArfGap/RecO-like zinc finger"/>
    <property type="match status" value="1"/>
</dbReference>
<dbReference type="InterPro" id="IPR027267">
    <property type="entry name" value="AH/BAR_dom_sf"/>
</dbReference>
<evidence type="ECO:0000256" key="2">
    <source>
        <dbReference type="ARBA" id="ARBA00022771"/>
    </source>
</evidence>
<keyword evidence="4" id="KW-0040">ANK repeat</keyword>
<dbReference type="KEGG" id="olu:OSTLU_27255"/>
<dbReference type="SUPFAM" id="SSF103657">
    <property type="entry name" value="BAR/IMD domain-like"/>
    <property type="match status" value="1"/>
</dbReference>
<evidence type="ECO:0000313" key="11">
    <source>
        <dbReference type="Proteomes" id="UP000001568"/>
    </source>
</evidence>
<dbReference type="Pfam" id="PF12796">
    <property type="entry name" value="Ank_2"/>
    <property type="match status" value="1"/>
</dbReference>
<gene>
    <name evidence="9" type="ORF">OSTLU_27255</name>
    <name evidence="10" type="ORF">OSTLU_29655</name>
</gene>
<dbReference type="PANTHER" id="PTHR23180">
    <property type="entry name" value="CENTAURIN/ARF"/>
    <property type="match status" value="1"/>
</dbReference>
<dbReference type="Pfam" id="PF03114">
    <property type="entry name" value="BAR"/>
    <property type="match status" value="1"/>
</dbReference>
<feature type="coiled-coil region" evidence="6">
    <location>
        <begin position="1"/>
        <end position="59"/>
    </location>
</feature>
<dbReference type="PROSITE" id="PS50115">
    <property type="entry name" value="ARFGAP"/>
    <property type="match status" value="1"/>
</dbReference>
<dbReference type="AlphaFoldDB" id="A4S6V5"/>
<dbReference type="GO" id="GO:0008270">
    <property type="term" value="F:zinc ion binding"/>
    <property type="evidence" value="ECO:0007669"/>
    <property type="project" value="UniProtKB-KW"/>
</dbReference>
<dbReference type="InterPro" id="IPR002110">
    <property type="entry name" value="Ankyrin_rpt"/>
</dbReference>
<dbReference type="KEGG" id="olu:OSTLU_29655"/>
<dbReference type="InterPro" id="IPR011993">
    <property type="entry name" value="PH-like_dom_sf"/>
</dbReference>
<dbReference type="PRINTS" id="PR00405">
    <property type="entry name" value="REVINTRACTNG"/>
</dbReference>
<evidence type="ECO:0000313" key="9">
    <source>
        <dbReference type="EMBL" id="ABO99302.1"/>
    </source>
</evidence>
<evidence type="ECO:0000259" key="7">
    <source>
        <dbReference type="PROSITE" id="PS50003"/>
    </source>
</evidence>
<dbReference type="InterPro" id="IPR001849">
    <property type="entry name" value="PH_domain"/>
</dbReference>
<reference evidence="9 11" key="1">
    <citation type="journal article" date="2007" name="Proc. Natl. Acad. Sci. U.S.A.">
        <title>The tiny eukaryote Ostreococcus provides genomic insights into the paradox of plankton speciation.</title>
        <authorList>
            <person name="Palenik B."/>
            <person name="Grimwood J."/>
            <person name="Aerts A."/>
            <person name="Rouze P."/>
            <person name="Salamov A."/>
            <person name="Putnam N."/>
            <person name="Dupont C."/>
            <person name="Jorgensen R."/>
            <person name="Derelle E."/>
            <person name="Rombauts S."/>
            <person name="Zhou K."/>
            <person name="Otillar R."/>
            <person name="Merchant S.S."/>
            <person name="Podell S."/>
            <person name="Gaasterland T."/>
            <person name="Napoli C."/>
            <person name="Gendler K."/>
            <person name="Manuell A."/>
            <person name="Tai V."/>
            <person name="Vallon O."/>
            <person name="Piganeau G."/>
            <person name="Jancek S."/>
            <person name="Heijde M."/>
            <person name="Jabbari K."/>
            <person name="Bowler C."/>
            <person name="Lohr M."/>
            <person name="Robbens S."/>
            <person name="Werner G."/>
            <person name="Dubchak I."/>
            <person name="Pazour G.J."/>
            <person name="Ren Q."/>
            <person name="Paulsen I."/>
            <person name="Delwiche C."/>
            <person name="Schmutz J."/>
            <person name="Rokhsar D."/>
            <person name="Van de Peer Y."/>
            <person name="Moreau H."/>
            <person name="Grigoriev I.V."/>
        </authorList>
    </citation>
    <scope>NUCLEOTIDE SEQUENCE [LARGE SCALE GENOMIC DNA]</scope>
    <source>
        <strain evidence="9 11">CCE9901</strain>
    </source>
</reference>
<proteinExistence type="predicted"/>
<dbReference type="CDD" id="cd08204">
    <property type="entry name" value="ArfGap"/>
    <property type="match status" value="1"/>
</dbReference>
<dbReference type="GO" id="GO:0005096">
    <property type="term" value="F:GTPase activator activity"/>
    <property type="evidence" value="ECO:0007669"/>
    <property type="project" value="InterPro"/>
</dbReference>
<keyword evidence="2 5" id="KW-0863">Zinc-finger</keyword>
<dbReference type="Gene3D" id="1.25.40.20">
    <property type="entry name" value="Ankyrin repeat-containing domain"/>
    <property type="match status" value="1"/>
</dbReference>
<dbReference type="eggNOG" id="KOG0521">
    <property type="taxonomic scope" value="Eukaryota"/>
</dbReference>
<dbReference type="SMART" id="SM00233">
    <property type="entry name" value="PH"/>
    <property type="match status" value="1"/>
</dbReference>
<dbReference type="Gramene" id="ABO99302">
    <property type="protein sequence ID" value="ABO99302"/>
    <property type="gene ID" value="OSTLU_27255"/>
</dbReference>
<dbReference type="PROSITE" id="PS50003">
    <property type="entry name" value="PH_DOMAIN"/>
    <property type="match status" value="1"/>
</dbReference>
<dbReference type="InterPro" id="IPR045258">
    <property type="entry name" value="ACAP1/2/3-like"/>
</dbReference>
<dbReference type="Pfam" id="PF01412">
    <property type="entry name" value="ArfGap"/>
    <property type="match status" value="1"/>
</dbReference>
<feature type="repeat" description="ANK" evidence="4">
    <location>
        <begin position="558"/>
        <end position="590"/>
    </location>
</feature>
<dbReference type="Gene3D" id="1.10.220.150">
    <property type="entry name" value="Arf GTPase activating protein"/>
    <property type="match status" value="1"/>
</dbReference>
<protein>
    <submittedName>
        <fullName evidence="9">Uncharacterized protein</fullName>
    </submittedName>
</protein>
<dbReference type="RefSeq" id="XP_001421009.1">
    <property type="nucleotide sequence ID" value="XM_001420972.1"/>
</dbReference>
<dbReference type="EMBL" id="CP000601">
    <property type="protein sequence ID" value="ABP01245.1"/>
    <property type="molecule type" value="Genomic_DNA"/>
</dbReference>
<dbReference type="InterPro" id="IPR004148">
    <property type="entry name" value="BAR_dom"/>
</dbReference>
<dbReference type="GeneID" id="5006944"/>
<keyword evidence="6" id="KW-0175">Coiled coil</keyword>
<evidence type="ECO:0000259" key="8">
    <source>
        <dbReference type="PROSITE" id="PS50115"/>
    </source>
</evidence>
<dbReference type="GO" id="GO:0005737">
    <property type="term" value="C:cytoplasm"/>
    <property type="evidence" value="ECO:0007669"/>
    <property type="project" value="InterPro"/>
</dbReference>
<dbReference type="InterPro" id="IPR036770">
    <property type="entry name" value="Ankyrin_rpt-contain_sf"/>
</dbReference>
<dbReference type="Gramene" id="ABP01245">
    <property type="protein sequence ID" value="ABP01245"/>
    <property type="gene ID" value="OSTLU_29655"/>
</dbReference>
<dbReference type="InterPro" id="IPR001164">
    <property type="entry name" value="ArfGAP_dom"/>
</dbReference>
<dbReference type="RefSeq" id="XP_001422886.1">
    <property type="nucleotide sequence ID" value="XM_001422849.1"/>
</dbReference>
<dbReference type="SMART" id="SM00105">
    <property type="entry name" value="ArfGap"/>
    <property type="match status" value="1"/>
</dbReference>
<evidence type="ECO:0000313" key="10">
    <source>
        <dbReference type="EMBL" id="ABP01245.1"/>
    </source>
</evidence>
<keyword evidence="3" id="KW-0862">Zinc</keyword>
<evidence type="ECO:0000256" key="3">
    <source>
        <dbReference type="ARBA" id="ARBA00022833"/>
    </source>
</evidence>
<dbReference type="InterPro" id="IPR037278">
    <property type="entry name" value="ARFGAP/RecO"/>
</dbReference>
<dbReference type="InterPro" id="IPR038508">
    <property type="entry name" value="ArfGAP_dom_sf"/>
</dbReference>
<feature type="coiled-coil region" evidence="6">
    <location>
        <begin position="128"/>
        <end position="155"/>
    </location>
</feature>
<dbReference type="SUPFAM" id="SSF50729">
    <property type="entry name" value="PH domain-like"/>
    <property type="match status" value="1"/>
</dbReference>
<name>A4S6V5_OSTLU</name>
<dbReference type="PANTHER" id="PTHR23180:SF160">
    <property type="entry name" value="ADP-RIBOSYLATION FACTOR GTPASE-ACTIVATING PROTEIN EFFECTOR PROTEIN 1"/>
    <property type="match status" value="1"/>
</dbReference>
<dbReference type="PROSITE" id="PS50297">
    <property type="entry name" value="ANK_REP_REGION"/>
    <property type="match status" value="1"/>
</dbReference>
<feature type="domain" description="Arf-GAP" evidence="8">
    <location>
        <begin position="369"/>
        <end position="495"/>
    </location>
</feature>
<dbReference type="STRING" id="436017.A4S6V5"/>
<dbReference type="OrthoDB" id="194358at2759"/>
<dbReference type="CDD" id="cd07307">
    <property type="entry name" value="BAR"/>
    <property type="match status" value="1"/>
</dbReference>
<dbReference type="GeneID" id="5004931"/>
<feature type="domain" description="PH" evidence="7">
    <location>
        <begin position="198"/>
        <end position="327"/>
    </location>
</feature>